<dbReference type="RefSeq" id="WP_173150649.1">
    <property type="nucleotide sequence ID" value="NZ_CP084059.1"/>
</dbReference>
<keyword evidence="1" id="KW-0812">Transmembrane</keyword>
<evidence type="ECO:0000256" key="1">
    <source>
        <dbReference type="SAM" id="Phobius"/>
    </source>
</evidence>
<feature type="transmembrane region" description="Helical" evidence="1">
    <location>
        <begin position="95"/>
        <end position="111"/>
    </location>
</feature>
<sequence length="114" mass="11632">MEAIVPGHDSDPDPARPLIEVAGQAIFEQSVAEQGAAVEAAQQDELAQEAPAELGVSQKPVKDGNVITPGMRIVFVAVVVVVAAVLVALGQTMGGALLLIVCAAGVALQILKRI</sequence>
<organism evidence="2">
    <name type="scientific">Nonomuraea gerenzanensis</name>
    <dbReference type="NCBI Taxonomy" id="93944"/>
    <lineage>
        <taxon>Bacteria</taxon>
        <taxon>Bacillati</taxon>
        <taxon>Actinomycetota</taxon>
        <taxon>Actinomycetes</taxon>
        <taxon>Streptosporangiales</taxon>
        <taxon>Streptosporangiaceae</taxon>
        <taxon>Nonomuraea</taxon>
    </lineage>
</organism>
<reference evidence="2" key="1">
    <citation type="submission" date="2016-04" db="EMBL/GenBank/DDBJ databases">
        <authorList>
            <person name="Evans L.H."/>
            <person name="Alamgir A."/>
            <person name="Owens N."/>
            <person name="Weber N.D."/>
            <person name="Virtaneva K."/>
            <person name="Barbian K."/>
            <person name="Babar A."/>
            <person name="Rosenke K."/>
        </authorList>
    </citation>
    <scope>NUCLEOTIDE SEQUENCE</scope>
    <source>
        <strain evidence="2">Nono1</strain>
    </source>
</reference>
<dbReference type="EMBL" id="LT559121">
    <property type="protein sequence ID" value="SAP16347.1"/>
    <property type="molecule type" value="Genomic_DNA"/>
</dbReference>
<protein>
    <submittedName>
        <fullName evidence="2">Uncharacterized protein</fullName>
    </submittedName>
</protein>
<keyword evidence="1" id="KW-1133">Transmembrane helix</keyword>
<dbReference type="AlphaFoldDB" id="A0A1M4BKZ4"/>
<gene>
    <name evidence="2" type="ORF">BN4615_P11010</name>
</gene>
<keyword evidence="1" id="KW-0472">Membrane</keyword>
<accession>A0A1M4BKZ4</accession>
<proteinExistence type="predicted"/>
<name>A0A1M4BKZ4_9ACTN</name>
<feature type="transmembrane region" description="Helical" evidence="1">
    <location>
        <begin position="69"/>
        <end position="89"/>
    </location>
</feature>
<evidence type="ECO:0000313" key="2">
    <source>
        <dbReference type="EMBL" id="SAP16347.1"/>
    </source>
</evidence>